<reference evidence="3 4" key="1">
    <citation type="submission" date="2024-09" db="EMBL/GenBank/DDBJ databases">
        <authorList>
            <person name="Sun Q."/>
            <person name="Mori K."/>
        </authorList>
    </citation>
    <scope>NUCLEOTIDE SEQUENCE [LARGE SCALE GENOMIC DNA]</scope>
    <source>
        <strain evidence="3 4">CICC 10874</strain>
    </source>
</reference>
<dbReference type="Proteomes" id="UP001589793">
    <property type="component" value="Unassembled WGS sequence"/>
</dbReference>
<accession>A0ABV6R8E2</accession>
<dbReference type="InterPro" id="IPR050410">
    <property type="entry name" value="CCR4/nocturin_mRNA_transcr"/>
</dbReference>
<keyword evidence="3" id="KW-0540">Nuclease</keyword>
<keyword evidence="3" id="KW-0378">Hydrolase</keyword>
<dbReference type="InterPro" id="IPR005135">
    <property type="entry name" value="Endo/exonuclease/phosphatase"/>
</dbReference>
<proteinExistence type="predicted"/>
<evidence type="ECO:0000259" key="2">
    <source>
        <dbReference type="Pfam" id="PF03372"/>
    </source>
</evidence>
<organism evidence="3 4">
    <name type="scientific">Brachybacterium hainanense</name>
    <dbReference type="NCBI Taxonomy" id="1541174"/>
    <lineage>
        <taxon>Bacteria</taxon>
        <taxon>Bacillati</taxon>
        <taxon>Actinomycetota</taxon>
        <taxon>Actinomycetes</taxon>
        <taxon>Micrococcales</taxon>
        <taxon>Dermabacteraceae</taxon>
        <taxon>Brachybacterium</taxon>
    </lineage>
</organism>
<dbReference type="Pfam" id="PF03372">
    <property type="entry name" value="Exo_endo_phos"/>
    <property type="match status" value="1"/>
</dbReference>
<feature type="domain" description="Endonuclease/exonuclease/phosphatase" evidence="2">
    <location>
        <begin position="61"/>
        <end position="311"/>
    </location>
</feature>
<feature type="signal peptide" evidence="1">
    <location>
        <begin position="1"/>
        <end position="36"/>
    </location>
</feature>
<gene>
    <name evidence="3" type="ORF">ACFFF6_04640</name>
</gene>
<sequence>MTSPTPSTSSFDRRALMAAVPAAALGAAALSAPAAAAGPAPTGGKGRALIGRAKKDRLHVMTFNIRLERSADTKPGEPDHWPDRRPILIDLLEREQPTLLGVQEAKYVQLSAIEEALPGHRMVGYGRQGGSKDEYSAIFYDADRLEVLAWDQYWLSDTPKVIGSATWGNKVTRIVVWARLRDLRTGQEFAYINTHFDHQSEPARIKSAQAMIDLFEGGELDQLPTIVTGDFNSAAHDSGGYTTLVTDGPTVDTWDTAATQLTPAWGTFPAYKDPVEGGNRIDWVLVTEDITVHQAAINVSRSKAGAYPSDHVPVQALVQLP</sequence>
<name>A0ABV6R8E2_9MICO</name>
<dbReference type="PANTHER" id="PTHR12121">
    <property type="entry name" value="CARBON CATABOLITE REPRESSOR PROTEIN 4"/>
    <property type="match status" value="1"/>
</dbReference>
<dbReference type="PROSITE" id="PS51318">
    <property type="entry name" value="TAT"/>
    <property type="match status" value="1"/>
</dbReference>
<dbReference type="Gene3D" id="3.60.10.10">
    <property type="entry name" value="Endonuclease/exonuclease/phosphatase"/>
    <property type="match status" value="1"/>
</dbReference>
<dbReference type="CDD" id="cd09083">
    <property type="entry name" value="EEP-1"/>
    <property type="match status" value="1"/>
</dbReference>
<protein>
    <submittedName>
        <fullName evidence="3">Endonuclease/exonuclease/phosphatase family protein</fullName>
    </submittedName>
</protein>
<comment type="caution">
    <text evidence="3">The sequence shown here is derived from an EMBL/GenBank/DDBJ whole genome shotgun (WGS) entry which is preliminary data.</text>
</comment>
<dbReference type="EMBL" id="JBHLSV010000004">
    <property type="protein sequence ID" value="MFC0673241.1"/>
    <property type="molecule type" value="Genomic_DNA"/>
</dbReference>
<evidence type="ECO:0000256" key="1">
    <source>
        <dbReference type="SAM" id="SignalP"/>
    </source>
</evidence>
<dbReference type="InterPro" id="IPR006311">
    <property type="entry name" value="TAT_signal"/>
</dbReference>
<keyword evidence="4" id="KW-1185">Reference proteome</keyword>
<dbReference type="PANTHER" id="PTHR12121:SF36">
    <property type="entry name" value="ENDONUCLEASE_EXONUCLEASE_PHOSPHATASE DOMAIN-CONTAINING PROTEIN"/>
    <property type="match status" value="1"/>
</dbReference>
<keyword evidence="1" id="KW-0732">Signal</keyword>
<keyword evidence="3" id="KW-0255">Endonuclease</keyword>
<dbReference type="RefSeq" id="WP_376978659.1">
    <property type="nucleotide sequence ID" value="NZ_JBHLSV010000004.1"/>
</dbReference>
<evidence type="ECO:0000313" key="3">
    <source>
        <dbReference type="EMBL" id="MFC0673241.1"/>
    </source>
</evidence>
<dbReference type="InterPro" id="IPR036691">
    <property type="entry name" value="Endo/exonu/phosph_ase_sf"/>
</dbReference>
<evidence type="ECO:0000313" key="4">
    <source>
        <dbReference type="Proteomes" id="UP001589793"/>
    </source>
</evidence>
<feature type="chain" id="PRO_5047302572" evidence="1">
    <location>
        <begin position="37"/>
        <end position="321"/>
    </location>
</feature>
<dbReference type="SUPFAM" id="SSF56219">
    <property type="entry name" value="DNase I-like"/>
    <property type="match status" value="1"/>
</dbReference>
<dbReference type="GO" id="GO:0004519">
    <property type="term" value="F:endonuclease activity"/>
    <property type="evidence" value="ECO:0007669"/>
    <property type="project" value="UniProtKB-KW"/>
</dbReference>